<dbReference type="Pfam" id="PF01406">
    <property type="entry name" value="tRNA-synt_1e"/>
    <property type="match status" value="1"/>
</dbReference>
<dbReference type="SUPFAM" id="SSF53448">
    <property type="entry name" value="Nucleotide-diphospho-sugar transferases"/>
    <property type="match status" value="1"/>
</dbReference>
<evidence type="ECO:0000256" key="1">
    <source>
        <dbReference type="ARBA" id="ARBA00011245"/>
    </source>
</evidence>
<dbReference type="EMBL" id="BIFQ01000002">
    <property type="protein sequence ID" value="GCE08977.1"/>
    <property type="molecule type" value="Genomic_DNA"/>
</dbReference>
<dbReference type="GO" id="GO:0006423">
    <property type="term" value="P:cysteinyl-tRNA aminoacylation"/>
    <property type="evidence" value="ECO:0007669"/>
    <property type="project" value="UniProtKB-UniRule"/>
</dbReference>
<dbReference type="EC" id="6.1.1.16" evidence="10"/>
<dbReference type="AlphaFoldDB" id="A0A401ZQ29"/>
<keyword evidence="10" id="KW-0963">Cytoplasm</keyword>
<feature type="domain" description="tRNA synthetases class I catalytic" evidence="13">
    <location>
        <begin position="16"/>
        <end position="325"/>
    </location>
</feature>
<dbReference type="InterPro" id="IPR014729">
    <property type="entry name" value="Rossmann-like_a/b/a_fold"/>
</dbReference>
<feature type="region of interest" description="Disordered" evidence="11">
    <location>
        <begin position="764"/>
        <end position="801"/>
    </location>
</feature>
<dbReference type="Gene3D" id="3.40.50.620">
    <property type="entry name" value="HUPs"/>
    <property type="match status" value="1"/>
</dbReference>
<proteinExistence type="inferred from homology"/>
<comment type="subunit">
    <text evidence="1 10">Monomer.</text>
</comment>
<dbReference type="CDD" id="cd00672">
    <property type="entry name" value="CysRS_core"/>
    <property type="match status" value="1"/>
</dbReference>
<dbReference type="InterPro" id="IPR032678">
    <property type="entry name" value="tRNA-synt_1_cat_dom"/>
</dbReference>
<evidence type="ECO:0000313" key="14">
    <source>
        <dbReference type="EMBL" id="GCE08977.1"/>
    </source>
</evidence>
<evidence type="ECO:0000256" key="7">
    <source>
        <dbReference type="ARBA" id="ARBA00022917"/>
    </source>
</evidence>
<dbReference type="GO" id="GO:0008270">
    <property type="term" value="F:zinc ion binding"/>
    <property type="evidence" value="ECO:0007669"/>
    <property type="project" value="UniProtKB-UniRule"/>
</dbReference>
<dbReference type="InterPro" id="IPR009080">
    <property type="entry name" value="tRNAsynth_Ia_anticodon-bd"/>
</dbReference>
<evidence type="ECO:0000256" key="5">
    <source>
        <dbReference type="ARBA" id="ARBA00022833"/>
    </source>
</evidence>
<comment type="subcellular location">
    <subcellularLocation>
        <location evidence="10">Cytoplasm</location>
    </subcellularLocation>
</comment>
<evidence type="ECO:0000259" key="13">
    <source>
        <dbReference type="Pfam" id="PF01406"/>
    </source>
</evidence>
<comment type="cofactor">
    <cofactor evidence="10">
        <name>Zn(2+)</name>
        <dbReference type="ChEBI" id="CHEBI:29105"/>
    </cofactor>
    <text evidence="10">Binds 1 zinc ion per subunit.</text>
</comment>
<keyword evidence="4 10" id="KW-0547">Nucleotide-binding</keyword>
<dbReference type="InterPro" id="IPR029044">
    <property type="entry name" value="Nucleotide-diphossugar_trans"/>
</dbReference>
<gene>
    <name evidence="10" type="primary">cysS</name>
    <name evidence="14" type="ORF">KDAU_63060</name>
</gene>
<feature type="compositionally biased region" description="Basic and acidic residues" evidence="11">
    <location>
        <begin position="786"/>
        <end position="801"/>
    </location>
</feature>
<accession>A0A401ZQ29</accession>
<dbReference type="GO" id="GO:0004817">
    <property type="term" value="F:cysteine-tRNA ligase activity"/>
    <property type="evidence" value="ECO:0007669"/>
    <property type="project" value="UniProtKB-UniRule"/>
</dbReference>
<feature type="short sequence motif" description="'KMSKS' region" evidence="10">
    <location>
        <begin position="278"/>
        <end position="282"/>
    </location>
</feature>
<dbReference type="GO" id="GO:0005829">
    <property type="term" value="C:cytosol"/>
    <property type="evidence" value="ECO:0007669"/>
    <property type="project" value="TreeGrafter"/>
</dbReference>
<dbReference type="InterPro" id="IPR015803">
    <property type="entry name" value="Cys-tRNA-ligase"/>
</dbReference>
<evidence type="ECO:0000259" key="12">
    <source>
        <dbReference type="Pfam" id="PF00535"/>
    </source>
</evidence>
<keyword evidence="2 10" id="KW-0436">Ligase</keyword>
<comment type="catalytic activity">
    <reaction evidence="9 10">
        <text>tRNA(Cys) + L-cysteine + ATP = L-cysteinyl-tRNA(Cys) + AMP + diphosphate</text>
        <dbReference type="Rhea" id="RHEA:17773"/>
        <dbReference type="Rhea" id="RHEA-COMP:9661"/>
        <dbReference type="Rhea" id="RHEA-COMP:9679"/>
        <dbReference type="ChEBI" id="CHEBI:30616"/>
        <dbReference type="ChEBI" id="CHEBI:33019"/>
        <dbReference type="ChEBI" id="CHEBI:35235"/>
        <dbReference type="ChEBI" id="CHEBI:78442"/>
        <dbReference type="ChEBI" id="CHEBI:78517"/>
        <dbReference type="ChEBI" id="CHEBI:456215"/>
        <dbReference type="EC" id="6.1.1.16"/>
    </reaction>
</comment>
<dbReference type="Pfam" id="PF00535">
    <property type="entry name" value="Glycos_transf_2"/>
    <property type="match status" value="1"/>
</dbReference>
<dbReference type="NCBIfam" id="TIGR00435">
    <property type="entry name" value="cysS"/>
    <property type="match status" value="1"/>
</dbReference>
<evidence type="ECO:0000256" key="10">
    <source>
        <dbReference type="HAMAP-Rule" id="MF_00041"/>
    </source>
</evidence>
<evidence type="ECO:0000256" key="8">
    <source>
        <dbReference type="ARBA" id="ARBA00023146"/>
    </source>
</evidence>
<dbReference type="PRINTS" id="PR00983">
    <property type="entry name" value="TRNASYNTHCYS"/>
</dbReference>
<dbReference type="SUPFAM" id="SSF52374">
    <property type="entry name" value="Nucleotidylyl transferase"/>
    <property type="match status" value="1"/>
</dbReference>
<dbReference type="GO" id="GO:0005524">
    <property type="term" value="F:ATP binding"/>
    <property type="evidence" value="ECO:0007669"/>
    <property type="project" value="UniProtKB-UniRule"/>
</dbReference>
<evidence type="ECO:0000256" key="3">
    <source>
        <dbReference type="ARBA" id="ARBA00022723"/>
    </source>
</evidence>
<dbReference type="HAMAP" id="MF_00041">
    <property type="entry name" value="Cys_tRNA_synth"/>
    <property type="match status" value="1"/>
</dbReference>
<evidence type="ECO:0000256" key="11">
    <source>
        <dbReference type="SAM" id="MobiDB-lite"/>
    </source>
</evidence>
<keyword evidence="3 10" id="KW-0479">Metal-binding</keyword>
<sequence length="801" mass="92750">MVMKIYNTLTRRVEEIVPLEPGVIKMYSCGPTVYRNIHIGNLRTFTMADWLRRAFEYRGYQVLHVKNITDVGHMRQEMLDRGEDKIIAQARKEGKTSAQIAQFYTRSFLEDEASLHILPAHVFPRATQHVPEMIAIVQRLLEKGLAYEAGGNVYYDTQKFRDYGKLSGNEVENMVAANSEAIDPNRHHQEDFALWKLAEAGREMAWDSPWGRGFPGWHIECSAMSMKYLGEHFDIHTGGVDNIFPHHEDEIAQSEGYSGGPFVNYWVHAQHLLADGQKMAKSTGNAYIRTEIEQRGFDPLALRMFYTTALYRSRLNFTFRALQASQTTLTRLRTLAYQLFLQADQALLRDHQRPGHTHWDDEFLQAIEDDLNLPRAMSIIWRLLRSAEDDPTTRLSLLLDFDRILGFDLYTYLFSETPRQEHDPAFSLSQLANNIKATVLQRDQLRQQREYTRADQLRQAVNQAGYALRDTRAGTQALPRRLEDEFHVLSSSRDVPNGSLQPDLYDFSINLIAHNNRTDLERCIQSICRHAGDQKLEILVVENGSTDDTLAYLQHLARQQALTGSKDQSVTIKVLFVDHNMGFGAGRNATLRASRGKYVVLLDTSIELKAAIWPLLCHTLDDPQVGLAGPYGLVTNDLRDFEEAAGPAVDAIEGYLMAFRRSLLHEVGWFNEKFRFYRLADVYYSFMFKTSGYQVVTIPQLQEQIIKHPHREWYSLNEEEQRTKSKKNYDIFRTRWHHGQSLLTANYQPEQRWFGHDHPYHLEGDHTHPAEELPEPGTMHSHKHQHWPDHDHEHPHYHTYR</sequence>
<feature type="binding site" evidence="10">
    <location>
        <position position="250"/>
    </location>
    <ligand>
        <name>Zn(2+)</name>
        <dbReference type="ChEBI" id="CHEBI:29105"/>
    </ligand>
</feature>
<keyword evidence="15" id="KW-1185">Reference proteome</keyword>
<organism evidence="14 15">
    <name type="scientific">Dictyobacter aurantiacus</name>
    <dbReference type="NCBI Taxonomy" id="1936993"/>
    <lineage>
        <taxon>Bacteria</taxon>
        <taxon>Bacillati</taxon>
        <taxon>Chloroflexota</taxon>
        <taxon>Ktedonobacteria</taxon>
        <taxon>Ktedonobacterales</taxon>
        <taxon>Dictyobacteraceae</taxon>
        <taxon>Dictyobacter</taxon>
    </lineage>
</organism>
<name>A0A401ZQ29_9CHLR</name>
<comment type="similarity">
    <text evidence="10">Belongs to the class-I aminoacyl-tRNA synthetase family.</text>
</comment>
<feature type="binding site" evidence="10">
    <location>
        <position position="281"/>
    </location>
    <ligand>
        <name>ATP</name>
        <dbReference type="ChEBI" id="CHEBI:30616"/>
    </ligand>
</feature>
<evidence type="ECO:0000256" key="2">
    <source>
        <dbReference type="ARBA" id="ARBA00022598"/>
    </source>
</evidence>
<reference evidence="15" key="1">
    <citation type="submission" date="2018-12" db="EMBL/GenBank/DDBJ databases">
        <title>Tengunoibacter tsumagoiensis gen. nov., sp. nov., Dictyobacter kobayashii sp. nov., D. alpinus sp. nov., and D. joshuensis sp. nov. and description of Dictyobacteraceae fam. nov. within the order Ktedonobacterales isolated from Tengu-no-mugimeshi.</title>
        <authorList>
            <person name="Wang C.M."/>
            <person name="Zheng Y."/>
            <person name="Sakai Y."/>
            <person name="Toyoda A."/>
            <person name="Minakuchi Y."/>
            <person name="Abe K."/>
            <person name="Yokota A."/>
            <person name="Yabe S."/>
        </authorList>
    </citation>
    <scope>NUCLEOTIDE SEQUENCE [LARGE SCALE GENOMIC DNA]</scope>
    <source>
        <strain evidence="15">S-27</strain>
    </source>
</reference>
<feature type="binding site" evidence="10">
    <location>
        <position position="29"/>
    </location>
    <ligand>
        <name>Zn(2+)</name>
        <dbReference type="ChEBI" id="CHEBI:29105"/>
    </ligand>
</feature>
<keyword evidence="6 10" id="KW-0067">ATP-binding</keyword>
<dbReference type="InterPro" id="IPR024909">
    <property type="entry name" value="Cys-tRNA/MSH_ligase"/>
</dbReference>
<dbReference type="Gene3D" id="3.90.550.10">
    <property type="entry name" value="Spore Coat Polysaccharide Biosynthesis Protein SpsA, Chain A"/>
    <property type="match status" value="1"/>
</dbReference>
<dbReference type="InterPro" id="IPR001173">
    <property type="entry name" value="Glyco_trans_2-like"/>
</dbReference>
<dbReference type="SUPFAM" id="SSF47323">
    <property type="entry name" value="Anticodon-binding domain of a subclass of class I aminoacyl-tRNA synthetases"/>
    <property type="match status" value="1"/>
</dbReference>
<comment type="caution">
    <text evidence="14">The sequence shown here is derived from an EMBL/GenBank/DDBJ whole genome shotgun (WGS) entry which is preliminary data.</text>
</comment>
<dbReference type="Gene3D" id="1.20.120.1910">
    <property type="entry name" value="Cysteine-tRNA ligase, C-terminal anti-codon recognition domain"/>
    <property type="match status" value="1"/>
</dbReference>
<feature type="binding site" evidence="10">
    <location>
        <position position="246"/>
    </location>
    <ligand>
        <name>Zn(2+)</name>
        <dbReference type="ChEBI" id="CHEBI:29105"/>
    </ligand>
</feature>
<evidence type="ECO:0000256" key="4">
    <source>
        <dbReference type="ARBA" id="ARBA00022741"/>
    </source>
</evidence>
<keyword evidence="5 10" id="KW-0862">Zinc</keyword>
<protein>
    <recommendedName>
        <fullName evidence="10">Cysteine--tRNA ligase</fullName>
        <ecNumber evidence="10">6.1.1.16</ecNumber>
    </recommendedName>
    <alternativeName>
        <fullName evidence="10">Cysteinyl-tRNA synthetase</fullName>
        <shortName evidence="10">CysRS</shortName>
    </alternativeName>
</protein>
<keyword evidence="8 10" id="KW-0030">Aminoacyl-tRNA synthetase</keyword>
<keyword evidence="7 10" id="KW-0648">Protein biosynthesis</keyword>
<feature type="short sequence motif" description="'HIGH' region" evidence="10">
    <location>
        <begin position="31"/>
        <end position="41"/>
    </location>
</feature>
<evidence type="ECO:0000256" key="9">
    <source>
        <dbReference type="ARBA" id="ARBA00047398"/>
    </source>
</evidence>
<dbReference type="Proteomes" id="UP000287224">
    <property type="component" value="Unassembled WGS sequence"/>
</dbReference>
<dbReference type="PANTHER" id="PTHR10890">
    <property type="entry name" value="CYSTEINYL-TRNA SYNTHETASE"/>
    <property type="match status" value="1"/>
</dbReference>
<feature type="binding site" evidence="10">
    <location>
        <position position="221"/>
    </location>
    <ligand>
        <name>Zn(2+)</name>
        <dbReference type="ChEBI" id="CHEBI:29105"/>
    </ligand>
</feature>
<dbReference type="PANTHER" id="PTHR10890:SF3">
    <property type="entry name" value="CYSTEINE--TRNA LIGASE, CYTOPLASMIC"/>
    <property type="match status" value="1"/>
</dbReference>
<evidence type="ECO:0000256" key="6">
    <source>
        <dbReference type="ARBA" id="ARBA00022840"/>
    </source>
</evidence>
<evidence type="ECO:0000313" key="15">
    <source>
        <dbReference type="Proteomes" id="UP000287224"/>
    </source>
</evidence>
<feature type="domain" description="Glycosyltransferase 2-like" evidence="12">
    <location>
        <begin position="508"/>
        <end position="603"/>
    </location>
</feature>